<accession>A0A517ZRY2</accession>
<keyword evidence="3" id="KW-0233">DNA recombination</keyword>
<dbReference type="SUPFAM" id="SSF56349">
    <property type="entry name" value="DNA breaking-rejoining enzymes"/>
    <property type="match status" value="1"/>
</dbReference>
<dbReference type="PANTHER" id="PTHR30349">
    <property type="entry name" value="PHAGE INTEGRASE-RELATED"/>
    <property type="match status" value="1"/>
</dbReference>
<sequence>MDDDAKMITILNGHRDFARVDLPSSIRDAGAAFAWDEFFAGVIRNHHTRTAYLQAVRKFLAWVEETETPLERISPGMVGAYFNQHPGSLPTKKLHLAALRAFFDVLVQRHVLILNPAATVRGERYAVIEGKTPEISRDQARDLLTSIDTTTPIGRRDKAIIATLIYTAARAGAIANLRLRDFVWDGSQYALRFLEKGGKSRAIPIRHDLQGYLLDYLNSFEWQTEKSETVLFRSGQGRTGQLTQRPLRNIDICRMVKRRLRDAGLPPHLSPHSFRVATVTDLLNQGIALEDVQYLAGHADPRTTRLYDRRQKQVTRNTVERISI</sequence>
<dbReference type="Pfam" id="PF02899">
    <property type="entry name" value="Phage_int_SAM_1"/>
    <property type="match status" value="1"/>
</dbReference>
<evidence type="ECO:0000259" key="5">
    <source>
        <dbReference type="PROSITE" id="PS51898"/>
    </source>
</evidence>
<reference evidence="7 8" key="1">
    <citation type="submission" date="2019-02" db="EMBL/GenBank/DDBJ databases">
        <title>Deep-cultivation of Planctomycetes and their phenomic and genomic characterization uncovers novel biology.</title>
        <authorList>
            <person name="Wiegand S."/>
            <person name="Jogler M."/>
            <person name="Boedeker C."/>
            <person name="Pinto D."/>
            <person name="Vollmers J."/>
            <person name="Rivas-Marin E."/>
            <person name="Kohn T."/>
            <person name="Peeters S.H."/>
            <person name="Heuer A."/>
            <person name="Rast P."/>
            <person name="Oberbeckmann S."/>
            <person name="Bunk B."/>
            <person name="Jeske O."/>
            <person name="Meyerdierks A."/>
            <person name="Storesund J.E."/>
            <person name="Kallscheuer N."/>
            <person name="Luecker S."/>
            <person name="Lage O.M."/>
            <person name="Pohl T."/>
            <person name="Merkel B.J."/>
            <person name="Hornburger P."/>
            <person name="Mueller R.-W."/>
            <person name="Bruemmer F."/>
            <person name="Labrenz M."/>
            <person name="Spormann A.M."/>
            <person name="Op den Camp H."/>
            <person name="Overmann J."/>
            <person name="Amann R."/>
            <person name="Jetten M.S.M."/>
            <person name="Mascher T."/>
            <person name="Medema M.H."/>
            <person name="Devos D.P."/>
            <person name="Kaster A.-K."/>
            <person name="Ovreas L."/>
            <person name="Rohde M."/>
            <person name="Galperin M.Y."/>
            <person name="Jogler C."/>
        </authorList>
    </citation>
    <scope>NUCLEOTIDE SEQUENCE [LARGE SCALE GENOMIC DNA]</scope>
    <source>
        <strain evidence="7 8">Mal52</strain>
    </source>
</reference>
<evidence type="ECO:0000259" key="6">
    <source>
        <dbReference type="PROSITE" id="PS51900"/>
    </source>
</evidence>
<dbReference type="Pfam" id="PF00589">
    <property type="entry name" value="Phage_integrase"/>
    <property type="match status" value="1"/>
</dbReference>
<dbReference type="InterPro" id="IPR004107">
    <property type="entry name" value="Integrase_SAM-like_N"/>
</dbReference>
<dbReference type="AlphaFoldDB" id="A0A517ZRY2"/>
<keyword evidence="2 4" id="KW-0238">DNA-binding</keyword>
<evidence type="ECO:0000256" key="2">
    <source>
        <dbReference type="ARBA" id="ARBA00023125"/>
    </source>
</evidence>
<dbReference type="Gene3D" id="1.10.150.130">
    <property type="match status" value="1"/>
</dbReference>
<evidence type="ECO:0000313" key="7">
    <source>
        <dbReference type="EMBL" id="QDU45203.1"/>
    </source>
</evidence>
<dbReference type="InterPro" id="IPR002104">
    <property type="entry name" value="Integrase_catalytic"/>
</dbReference>
<evidence type="ECO:0000256" key="1">
    <source>
        <dbReference type="ARBA" id="ARBA00022908"/>
    </source>
</evidence>
<dbReference type="GO" id="GO:0006310">
    <property type="term" value="P:DNA recombination"/>
    <property type="evidence" value="ECO:0007669"/>
    <property type="project" value="UniProtKB-KW"/>
</dbReference>
<dbReference type="Proteomes" id="UP000319383">
    <property type="component" value="Chromosome"/>
</dbReference>
<dbReference type="GO" id="GO:0015074">
    <property type="term" value="P:DNA integration"/>
    <property type="evidence" value="ECO:0007669"/>
    <property type="project" value="UniProtKB-KW"/>
</dbReference>
<dbReference type="InterPro" id="IPR044068">
    <property type="entry name" value="CB"/>
</dbReference>
<proteinExistence type="predicted"/>
<dbReference type="PROSITE" id="PS51898">
    <property type="entry name" value="TYR_RECOMBINASE"/>
    <property type="match status" value="1"/>
</dbReference>
<dbReference type="Gene3D" id="1.10.443.10">
    <property type="entry name" value="Intergrase catalytic core"/>
    <property type="match status" value="1"/>
</dbReference>
<evidence type="ECO:0000313" key="8">
    <source>
        <dbReference type="Proteomes" id="UP000319383"/>
    </source>
</evidence>
<protein>
    <submittedName>
        <fullName evidence="7">Tyrosine recombinase XerC</fullName>
    </submittedName>
</protein>
<dbReference type="PROSITE" id="PS51900">
    <property type="entry name" value="CB"/>
    <property type="match status" value="1"/>
</dbReference>
<dbReference type="GO" id="GO:0003677">
    <property type="term" value="F:DNA binding"/>
    <property type="evidence" value="ECO:0007669"/>
    <property type="project" value="UniProtKB-UniRule"/>
</dbReference>
<keyword evidence="1" id="KW-0229">DNA integration</keyword>
<keyword evidence="8" id="KW-1185">Reference proteome</keyword>
<evidence type="ECO:0000256" key="3">
    <source>
        <dbReference type="ARBA" id="ARBA00023172"/>
    </source>
</evidence>
<feature type="domain" description="Core-binding (CB)" evidence="6">
    <location>
        <begin position="37"/>
        <end position="107"/>
    </location>
</feature>
<dbReference type="RefSeq" id="WP_145377610.1">
    <property type="nucleotide sequence ID" value="NZ_CP036276.1"/>
</dbReference>
<name>A0A517ZRY2_9PLAN</name>
<dbReference type="EMBL" id="CP036276">
    <property type="protein sequence ID" value="QDU45203.1"/>
    <property type="molecule type" value="Genomic_DNA"/>
</dbReference>
<dbReference type="KEGG" id="sdyn:Mal52_36940"/>
<organism evidence="7 8">
    <name type="scientific">Symmachiella dynata</name>
    <dbReference type="NCBI Taxonomy" id="2527995"/>
    <lineage>
        <taxon>Bacteria</taxon>
        <taxon>Pseudomonadati</taxon>
        <taxon>Planctomycetota</taxon>
        <taxon>Planctomycetia</taxon>
        <taxon>Planctomycetales</taxon>
        <taxon>Planctomycetaceae</taxon>
        <taxon>Symmachiella</taxon>
    </lineage>
</organism>
<evidence type="ECO:0000256" key="4">
    <source>
        <dbReference type="PROSITE-ProRule" id="PRU01248"/>
    </source>
</evidence>
<dbReference type="InterPro" id="IPR050090">
    <property type="entry name" value="Tyrosine_recombinase_XerCD"/>
</dbReference>
<dbReference type="InterPro" id="IPR013762">
    <property type="entry name" value="Integrase-like_cat_sf"/>
</dbReference>
<gene>
    <name evidence="7" type="primary">xerC_3</name>
    <name evidence="7" type="ORF">Mal52_36940</name>
</gene>
<feature type="domain" description="Tyr recombinase" evidence="5">
    <location>
        <begin position="130"/>
        <end position="320"/>
    </location>
</feature>
<dbReference type="InterPro" id="IPR010998">
    <property type="entry name" value="Integrase_recombinase_N"/>
</dbReference>
<dbReference type="InterPro" id="IPR011010">
    <property type="entry name" value="DNA_brk_join_enz"/>
</dbReference>